<dbReference type="AlphaFoldDB" id="A0A0F9MDA3"/>
<dbReference type="EMBL" id="LAZR01004993">
    <property type="protein sequence ID" value="KKN03814.1"/>
    <property type="molecule type" value="Genomic_DNA"/>
</dbReference>
<organism evidence="2">
    <name type="scientific">marine sediment metagenome</name>
    <dbReference type="NCBI Taxonomy" id="412755"/>
    <lineage>
        <taxon>unclassified sequences</taxon>
        <taxon>metagenomes</taxon>
        <taxon>ecological metagenomes</taxon>
    </lineage>
</organism>
<reference evidence="2" key="1">
    <citation type="journal article" date="2015" name="Nature">
        <title>Complex archaea that bridge the gap between prokaryotes and eukaryotes.</title>
        <authorList>
            <person name="Spang A."/>
            <person name="Saw J.H."/>
            <person name="Jorgensen S.L."/>
            <person name="Zaremba-Niedzwiedzka K."/>
            <person name="Martijn J."/>
            <person name="Lind A.E."/>
            <person name="van Eijk R."/>
            <person name="Schleper C."/>
            <person name="Guy L."/>
            <person name="Ettema T.J."/>
        </authorList>
    </citation>
    <scope>NUCLEOTIDE SEQUENCE</scope>
</reference>
<gene>
    <name evidence="2" type="ORF">LCGC14_1103870</name>
</gene>
<comment type="caution">
    <text evidence="2">The sequence shown here is derived from an EMBL/GenBank/DDBJ whole genome shotgun (WGS) entry which is preliminary data.</text>
</comment>
<accession>A0A0F9MDA3</accession>
<protein>
    <recommendedName>
        <fullName evidence="3">Nucleotide exchange factor GrpE</fullName>
    </recommendedName>
</protein>
<evidence type="ECO:0008006" key="3">
    <source>
        <dbReference type="Google" id="ProtNLM"/>
    </source>
</evidence>
<feature type="coiled-coil region" evidence="1">
    <location>
        <begin position="11"/>
        <end position="66"/>
    </location>
</feature>
<sequence length="141" mass="15881">MTPKSNEATTTAAWIEERNRLKAAVQRVEKERDAYCAMTDEARTERDEAEAELAETREALKDYGNAEQLARSFHELYEALAPEFGYETRKESAVHWDDLPQNNKTLMVAVASRIAHKANAFLAGRSTVPPLLTKGLREDGQ</sequence>
<keyword evidence="1" id="KW-0175">Coiled coil</keyword>
<proteinExistence type="predicted"/>
<name>A0A0F9MDA3_9ZZZZ</name>
<evidence type="ECO:0000256" key="1">
    <source>
        <dbReference type="SAM" id="Coils"/>
    </source>
</evidence>
<evidence type="ECO:0000313" key="2">
    <source>
        <dbReference type="EMBL" id="KKN03814.1"/>
    </source>
</evidence>